<keyword evidence="3" id="KW-1185">Reference proteome</keyword>
<organism evidence="2 3">
    <name type="scientific">Lentinula lateritia</name>
    <dbReference type="NCBI Taxonomy" id="40482"/>
    <lineage>
        <taxon>Eukaryota</taxon>
        <taxon>Fungi</taxon>
        <taxon>Dikarya</taxon>
        <taxon>Basidiomycota</taxon>
        <taxon>Agaricomycotina</taxon>
        <taxon>Agaricomycetes</taxon>
        <taxon>Agaricomycetidae</taxon>
        <taxon>Agaricales</taxon>
        <taxon>Marasmiineae</taxon>
        <taxon>Omphalotaceae</taxon>
        <taxon>Lentinula</taxon>
    </lineage>
</organism>
<name>A0ABQ8VFV3_9AGAR</name>
<keyword evidence="1" id="KW-0175">Coiled coil</keyword>
<evidence type="ECO:0000313" key="3">
    <source>
        <dbReference type="Proteomes" id="UP001150217"/>
    </source>
</evidence>
<dbReference type="EMBL" id="JANVFT010000037">
    <property type="protein sequence ID" value="KAJ4492527.1"/>
    <property type="molecule type" value="Genomic_DNA"/>
</dbReference>
<reference evidence="2" key="1">
    <citation type="submission" date="2022-08" db="EMBL/GenBank/DDBJ databases">
        <title>A Global Phylogenomic Analysis of the Shiitake Genus Lentinula.</title>
        <authorList>
            <consortium name="DOE Joint Genome Institute"/>
            <person name="Sierra-Patev S."/>
            <person name="Min B."/>
            <person name="Naranjo-Ortiz M."/>
            <person name="Looney B."/>
            <person name="Konkel Z."/>
            <person name="Slot J.C."/>
            <person name="Sakamoto Y."/>
            <person name="Steenwyk J.L."/>
            <person name="Rokas A."/>
            <person name="Carro J."/>
            <person name="Camarero S."/>
            <person name="Ferreira P."/>
            <person name="Molpeceres G."/>
            <person name="Ruiz-Duenas F.J."/>
            <person name="Serrano A."/>
            <person name="Henrissat B."/>
            <person name="Drula E."/>
            <person name="Hughes K.W."/>
            <person name="Mata J.L."/>
            <person name="Ishikawa N.K."/>
            <person name="Vargas-Isla R."/>
            <person name="Ushijima S."/>
            <person name="Smith C.A."/>
            <person name="Ahrendt S."/>
            <person name="Andreopoulos W."/>
            <person name="He G."/>
            <person name="Labutti K."/>
            <person name="Lipzen A."/>
            <person name="Ng V."/>
            <person name="Riley R."/>
            <person name="Sandor L."/>
            <person name="Barry K."/>
            <person name="Martinez A.T."/>
            <person name="Xiao Y."/>
            <person name="Gibbons J.G."/>
            <person name="Terashima K."/>
            <person name="Grigoriev I.V."/>
            <person name="Hibbett D.S."/>
        </authorList>
    </citation>
    <scope>NUCLEOTIDE SEQUENCE</scope>
    <source>
        <strain evidence="2">RHP3577 ss4</strain>
    </source>
</reference>
<evidence type="ECO:0000256" key="1">
    <source>
        <dbReference type="SAM" id="Coils"/>
    </source>
</evidence>
<gene>
    <name evidence="2" type="ORF">C8R41DRAFT_919840</name>
</gene>
<sequence length="281" mass="32101">MARPLLPLRTFLTYPRISSFFIMRFGFTLYLSFWFSQTVISHGTFSDVLEFATRMGLGNSEVDTTTFPFLLDTLSTEDMIIFKTQVLNSCLVALNETLDNIVASIDSVRSMTIDTVNWMSYINSRALDAISSVESNDRIYFNNARAFQHLLVLTENQLEDLGPAVNTLTSMANVIRVEQKQVLRAKVEISSLFWFVLKIGDERVQRALDEENKKLTALMQRLDEVLLSLCSIEAPLKRLRDDLADIEDLYKVIMQTVYDVSVLEYFQCLLDVVVNSVNSLQ</sequence>
<protein>
    <submittedName>
        <fullName evidence="2">Uncharacterized protein</fullName>
    </submittedName>
</protein>
<accession>A0ABQ8VFV3</accession>
<proteinExistence type="predicted"/>
<dbReference type="Proteomes" id="UP001150217">
    <property type="component" value="Unassembled WGS sequence"/>
</dbReference>
<comment type="caution">
    <text evidence="2">The sequence shown here is derived from an EMBL/GenBank/DDBJ whole genome shotgun (WGS) entry which is preliminary data.</text>
</comment>
<evidence type="ECO:0000313" key="2">
    <source>
        <dbReference type="EMBL" id="KAJ4492527.1"/>
    </source>
</evidence>
<feature type="coiled-coil region" evidence="1">
    <location>
        <begin position="205"/>
        <end position="256"/>
    </location>
</feature>